<reference evidence="2 3" key="1">
    <citation type="submission" date="2019-07" db="EMBL/GenBank/DDBJ databases">
        <title>Whole genome shotgun sequence of Methylobacterium gnaphalii NBRC 107716.</title>
        <authorList>
            <person name="Hosoyama A."/>
            <person name="Uohara A."/>
            <person name="Ohji S."/>
            <person name="Ichikawa N."/>
        </authorList>
    </citation>
    <scope>NUCLEOTIDE SEQUENCE [LARGE SCALE GENOMIC DNA]</scope>
    <source>
        <strain evidence="2 3">NBRC 107716</strain>
    </source>
</reference>
<keyword evidence="1" id="KW-0472">Membrane</keyword>
<name>A0A512JLK1_9HYPH</name>
<comment type="caution">
    <text evidence="2">The sequence shown here is derived from an EMBL/GenBank/DDBJ whole genome shotgun (WGS) entry which is preliminary data.</text>
</comment>
<evidence type="ECO:0008006" key="4">
    <source>
        <dbReference type="Google" id="ProtNLM"/>
    </source>
</evidence>
<dbReference type="EMBL" id="BJZV01000013">
    <property type="protein sequence ID" value="GEP10793.1"/>
    <property type="molecule type" value="Genomic_DNA"/>
</dbReference>
<sequence>MAQGSEPRTEPTPAGERRRSRLGLFLPYILLLVLALLWSAGWFWVRGKAASEMDAWLGREAAAGRNWTCADRTITGFPFRLELRCSSLKFARSDGGFSLGPLTVLVQIYQPRHAILEATGPFHVEQGDLTGDVNWTSLEGSFHGASDGFVRASLVVDGPKGSVRGGAPGPVDFAAKHLEMHARPTPGRFESDGAVDLNLRLTDGVLPLLDPILGNADPLEAALDATLERATVLRTRAVERELEAWRLAEGQLDITALSLIKGDRRLQAKGEVGLDEAHRPEGQFDVRAAGLGDLIGQIMGKRFGNEKGALIGNLVGQFLGGMKRREPEAAAGSAPGDSALQPIPTVKLAGGRLMLGPFAIPNVALPPLY</sequence>
<feature type="transmembrane region" description="Helical" evidence="1">
    <location>
        <begin position="25"/>
        <end position="45"/>
    </location>
</feature>
<dbReference type="AlphaFoldDB" id="A0A512JLK1"/>
<protein>
    <recommendedName>
        <fullName evidence="4">DUF2125 domain-containing protein</fullName>
    </recommendedName>
</protein>
<evidence type="ECO:0000313" key="3">
    <source>
        <dbReference type="Proteomes" id="UP000321750"/>
    </source>
</evidence>
<keyword evidence="1" id="KW-0812">Transmembrane</keyword>
<keyword evidence="1" id="KW-1133">Transmembrane helix</keyword>
<dbReference type="OrthoDB" id="7169664at2"/>
<gene>
    <name evidence="2" type="ORF">MGN01_26380</name>
</gene>
<keyword evidence="3" id="KW-1185">Reference proteome</keyword>
<evidence type="ECO:0000313" key="2">
    <source>
        <dbReference type="EMBL" id="GEP10793.1"/>
    </source>
</evidence>
<evidence type="ECO:0000256" key="1">
    <source>
        <dbReference type="SAM" id="Phobius"/>
    </source>
</evidence>
<accession>A0A512JLK1</accession>
<proteinExistence type="predicted"/>
<dbReference type="Proteomes" id="UP000321750">
    <property type="component" value="Unassembled WGS sequence"/>
</dbReference>
<dbReference type="InterPro" id="IPR018666">
    <property type="entry name" value="DUF2125"/>
</dbReference>
<dbReference type="RefSeq" id="WP_147047046.1">
    <property type="nucleotide sequence ID" value="NZ_BJZV01000013.1"/>
</dbReference>
<organism evidence="2 3">
    <name type="scientific">Methylobacterium gnaphalii</name>
    <dbReference type="NCBI Taxonomy" id="1010610"/>
    <lineage>
        <taxon>Bacteria</taxon>
        <taxon>Pseudomonadati</taxon>
        <taxon>Pseudomonadota</taxon>
        <taxon>Alphaproteobacteria</taxon>
        <taxon>Hyphomicrobiales</taxon>
        <taxon>Methylobacteriaceae</taxon>
        <taxon>Methylobacterium</taxon>
    </lineage>
</organism>
<dbReference type="Pfam" id="PF09898">
    <property type="entry name" value="DUF2125"/>
    <property type="match status" value="1"/>
</dbReference>